<dbReference type="AlphaFoldDB" id="A0A0A2T8U7"/>
<comment type="caution">
    <text evidence="1">The sequence shown here is derived from an EMBL/GenBank/DDBJ whole genome shotgun (WGS) entry which is preliminary data.</text>
</comment>
<dbReference type="RefSeq" id="WP_036824713.1">
    <property type="nucleotide sequence ID" value="NZ_AVBF01000111.1"/>
</dbReference>
<name>A0A0A2T8U7_9BACI</name>
<dbReference type="InterPro" id="IPR021415">
    <property type="entry name" value="SAV0927-like"/>
</dbReference>
<reference evidence="1 2" key="1">
    <citation type="journal article" date="2015" name="Stand. Genomic Sci.">
        <title>High quality draft genome sequence of the moderately halophilic bacterium Pontibacillus yanchengensis Y32(T) and comparison among Pontibacillus genomes.</title>
        <authorList>
            <person name="Huang J."/>
            <person name="Qiao Z.X."/>
            <person name="Tang J.W."/>
            <person name="Wang G."/>
        </authorList>
    </citation>
    <scope>NUCLEOTIDE SEQUENCE [LARGE SCALE GENOMIC DNA]</scope>
    <source>
        <strain evidence="1 2">Y32</strain>
    </source>
</reference>
<sequence>MTEEQFFLYDEAENTQTRFVSFMGDAHRYDLAILTSTRYYGKKIVIDLQGSHYAILGQDDLEEEGYLEHAYNLTEVEAEELREFLREIV</sequence>
<evidence type="ECO:0000313" key="2">
    <source>
        <dbReference type="Proteomes" id="UP000030147"/>
    </source>
</evidence>
<accession>A0A0A2T8U7</accession>
<dbReference type="Pfam" id="PF11256">
    <property type="entry name" value="SAV0927-like"/>
    <property type="match status" value="1"/>
</dbReference>
<gene>
    <name evidence="1" type="ORF">N782_02795</name>
</gene>
<evidence type="ECO:0008006" key="3">
    <source>
        <dbReference type="Google" id="ProtNLM"/>
    </source>
</evidence>
<dbReference type="OrthoDB" id="2381902at2"/>
<proteinExistence type="predicted"/>
<dbReference type="eggNOG" id="ENOG5032Z9H">
    <property type="taxonomic scope" value="Bacteria"/>
</dbReference>
<organism evidence="1 2">
    <name type="scientific">Pontibacillus yanchengensis Y32</name>
    <dbReference type="NCBI Taxonomy" id="1385514"/>
    <lineage>
        <taxon>Bacteria</taxon>
        <taxon>Bacillati</taxon>
        <taxon>Bacillota</taxon>
        <taxon>Bacilli</taxon>
        <taxon>Bacillales</taxon>
        <taxon>Bacillaceae</taxon>
        <taxon>Pontibacillus</taxon>
    </lineage>
</organism>
<dbReference type="STRING" id="1385514.N782_02795"/>
<keyword evidence="2" id="KW-1185">Reference proteome</keyword>
<dbReference type="Proteomes" id="UP000030147">
    <property type="component" value="Unassembled WGS sequence"/>
</dbReference>
<protein>
    <recommendedName>
        <fullName evidence="3">Cytosolic protein</fullName>
    </recommendedName>
</protein>
<dbReference type="EMBL" id="AVBF01000111">
    <property type="protein sequence ID" value="KGP70823.1"/>
    <property type="molecule type" value="Genomic_DNA"/>
</dbReference>
<evidence type="ECO:0000313" key="1">
    <source>
        <dbReference type="EMBL" id="KGP70823.1"/>
    </source>
</evidence>